<sequence>MACTPEPASDTEAQTRFFSQVRGTAVSPDYQLRFPHDHGSHPDQGIEWWYITANLHSDLGKAFGVQWTLFRVSAPNTHYASHWWDDQLYFAHFAIQNDESHQAYERYGRAGQIEIATTPFIARLDDWYLKSDSSAFLPLSLHASESGNSINLKLNDSPLVLHGENGYSEKTADGHASMYYSYPFLNASGTLYFNGESHQVSGKAWLDREWSSAFISKTQRGWDWFSIRAKDRKQGALMVFCIRDSEQSYTDCRGTKIASDGKSPQQIEHNEIKLTVLKSIPLDGVHYPSKWLLELDGKSPITIEAINRDSRNQLSIPYWEGRVRTSGGFDGEGFAELVGYQ</sequence>
<dbReference type="AlphaFoldDB" id="A0A8I0MZV7"/>
<dbReference type="PANTHER" id="PTHR38591">
    <property type="entry name" value="HYDROLASE"/>
    <property type="match status" value="1"/>
</dbReference>
<reference evidence="2 3" key="1">
    <citation type="submission" date="2015-06" db="EMBL/GenBank/DDBJ databases">
        <title>Genome sequence of Pseudoalteromonas peptidolytica.</title>
        <authorList>
            <person name="Xie B.-B."/>
            <person name="Rong J.-C."/>
            <person name="Qin Q.-L."/>
            <person name="Zhang Y.-Z."/>
        </authorList>
    </citation>
    <scope>NUCLEOTIDE SEQUENCE [LARGE SCALE GENOMIC DNA]</scope>
    <source>
        <strain evidence="2 3">F12-50-A1</strain>
    </source>
</reference>
<accession>A0A8I0MZV7</accession>
<dbReference type="Pfam" id="PF17186">
    <property type="entry name" value="Lipocalin_9"/>
    <property type="match status" value="1"/>
</dbReference>
<dbReference type="Gene3D" id="2.40.370.10">
    <property type="entry name" value="AttH-like domain"/>
    <property type="match status" value="2"/>
</dbReference>
<dbReference type="SUPFAM" id="SSF159245">
    <property type="entry name" value="AttH-like"/>
    <property type="match status" value="1"/>
</dbReference>
<evidence type="ECO:0000313" key="3">
    <source>
        <dbReference type="Proteomes" id="UP000660708"/>
    </source>
</evidence>
<evidence type="ECO:0000313" key="2">
    <source>
        <dbReference type="EMBL" id="MBE0349149.1"/>
    </source>
</evidence>
<dbReference type="Pfam" id="PF07143">
    <property type="entry name" value="CrtC"/>
    <property type="match status" value="1"/>
</dbReference>
<evidence type="ECO:0000259" key="1">
    <source>
        <dbReference type="Pfam" id="PF07143"/>
    </source>
</evidence>
<gene>
    <name evidence="2" type="ORF">PPEP_b1084</name>
</gene>
<organism evidence="2 3">
    <name type="scientific">Pseudoalteromonas peptidolytica F12-50-A1</name>
    <dbReference type="NCBI Taxonomy" id="1315280"/>
    <lineage>
        <taxon>Bacteria</taxon>
        <taxon>Pseudomonadati</taxon>
        <taxon>Pseudomonadota</taxon>
        <taxon>Gammaproteobacteria</taxon>
        <taxon>Alteromonadales</taxon>
        <taxon>Pseudoalteromonadaceae</taxon>
        <taxon>Pseudoalteromonas</taxon>
    </lineage>
</organism>
<keyword evidence="3" id="KW-1185">Reference proteome</keyword>
<feature type="domain" description="AttH" evidence="1">
    <location>
        <begin position="46"/>
        <end position="212"/>
    </location>
</feature>
<dbReference type="PANTHER" id="PTHR38591:SF1">
    <property type="entry name" value="BLL1000 PROTEIN"/>
    <property type="match status" value="1"/>
</dbReference>
<comment type="caution">
    <text evidence="2">The sequence shown here is derived from an EMBL/GenBank/DDBJ whole genome shotgun (WGS) entry which is preliminary data.</text>
</comment>
<dbReference type="InterPro" id="IPR010791">
    <property type="entry name" value="AttH_dom"/>
</dbReference>
<name>A0A8I0MZV7_9GAMM</name>
<dbReference type="Proteomes" id="UP000660708">
    <property type="component" value="Unassembled WGS sequence"/>
</dbReference>
<protein>
    <recommendedName>
        <fullName evidence="1">AttH domain-containing protein</fullName>
    </recommendedName>
</protein>
<proteinExistence type="predicted"/>
<dbReference type="InterPro" id="IPR023374">
    <property type="entry name" value="AttH-like_dom_sf"/>
</dbReference>
<dbReference type="EMBL" id="AQHF01000034">
    <property type="protein sequence ID" value="MBE0349149.1"/>
    <property type="molecule type" value="Genomic_DNA"/>
</dbReference>